<gene>
    <name evidence="12" type="ORF">ABVT42_21070</name>
</gene>
<dbReference type="CDD" id="cd01347">
    <property type="entry name" value="ligand_gated_channel"/>
    <property type="match status" value="1"/>
</dbReference>
<evidence type="ECO:0000256" key="4">
    <source>
        <dbReference type="ARBA" id="ARBA00022692"/>
    </source>
</evidence>
<organism evidence="12 13">
    <name type="scientific">Aliikangiella maris</name>
    <dbReference type="NCBI Taxonomy" id="3162458"/>
    <lineage>
        <taxon>Bacteria</taxon>
        <taxon>Pseudomonadati</taxon>
        <taxon>Pseudomonadota</taxon>
        <taxon>Gammaproteobacteria</taxon>
        <taxon>Oceanospirillales</taxon>
        <taxon>Pleioneaceae</taxon>
        <taxon>Aliikangiella</taxon>
    </lineage>
</organism>
<dbReference type="SUPFAM" id="SSF56935">
    <property type="entry name" value="Porins"/>
    <property type="match status" value="1"/>
</dbReference>
<keyword evidence="7 8" id="KW-0998">Cell outer membrane</keyword>
<evidence type="ECO:0000313" key="13">
    <source>
        <dbReference type="Proteomes" id="UP001554427"/>
    </source>
</evidence>
<dbReference type="PROSITE" id="PS52016">
    <property type="entry name" value="TONB_DEPENDENT_REC_3"/>
    <property type="match status" value="1"/>
</dbReference>
<evidence type="ECO:0000259" key="10">
    <source>
        <dbReference type="Pfam" id="PF00593"/>
    </source>
</evidence>
<dbReference type="Pfam" id="PF00593">
    <property type="entry name" value="TonB_dep_Rec_b-barrel"/>
    <property type="match status" value="1"/>
</dbReference>
<comment type="similarity">
    <text evidence="8 9">Belongs to the TonB-dependent receptor family.</text>
</comment>
<reference evidence="12 13" key="1">
    <citation type="submission" date="2024-06" db="EMBL/GenBank/DDBJ databases">
        <title>Aliikangiella maris sp. nov., sp. nov., a phycosphere bacterium isolated from seawater and ecosystem role in Phaeocystis globosa blooms.</title>
        <authorList>
            <person name="Li F."/>
        </authorList>
    </citation>
    <scope>NUCLEOTIDE SEQUENCE [LARGE SCALE GENOMIC DNA]</scope>
    <source>
        <strain evidence="12 13">GXAS 306</strain>
    </source>
</reference>
<name>A0ABV3MUU8_9GAMM</name>
<keyword evidence="3 8" id="KW-1134">Transmembrane beta strand</keyword>
<dbReference type="Gene3D" id="2.170.130.10">
    <property type="entry name" value="TonB-dependent receptor, plug domain"/>
    <property type="match status" value="1"/>
</dbReference>
<keyword evidence="6 8" id="KW-0472">Membrane</keyword>
<dbReference type="InterPro" id="IPR000531">
    <property type="entry name" value="Beta-barrel_TonB"/>
</dbReference>
<dbReference type="NCBIfam" id="TIGR01782">
    <property type="entry name" value="TonB-Xanth-Caul"/>
    <property type="match status" value="1"/>
</dbReference>
<dbReference type="InterPro" id="IPR010104">
    <property type="entry name" value="TonB_rcpt_bac"/>
</dbReference>
<keyword evidence="2 8" id="KW-0813">Transport</keyword>
<dbReference type="PANTHER" id="PTHR40980">
    <property type="entry name" value="PLUG DOMAIN-CONTAINING PROTEIN"/>
    <property type="match status" value="1"/>
</dbReference>
<evidence type="ECO:0000313" key="12">
    <source>
        <dbReference type="EMBL" id="MEW4367973.1"/>
    </source>
</evidence>
<evidence type="ECO:0000256" key="3">
    <source>
        <dbReference type="ARBA" id="ARBA00022452"/>
    </source>
</evidence>
<dbReference type="Pfam" id="PF07715">
    <property type="entry name" value="Plug"/>
    <property type="match status" value="1"/>
</dbReference>
<keyword evidence="4 8" id="KW-0812">Transmembrane</keyword>
<proteinExistence type="inferred from homology"/>
<evidence type="ECO:0000256" key="1">
    <source>
        <dbReference type="ARBA" id="ARBA00004571"/>
    </source>
</evidence>
<evidence type="ECO:0000256" key="6">
    <source>
        <dbReference type="ARBA" id="ARBA00023136"/>
    </source>
</evidence>
<dbReference type="Gene3D" id="2.40.170.20">
    <property type="entry name" value="TonB-dependent receptor, beta-barrel domain"/>
    <property type="match status" value="1"/>
</dbReference>
<dbReference type="Proteomes" id="UP001554427">
    <property type="component" value="Unassembled WGS sequence"/>
</dbReference>
<evidence type="ECO:0000256" key="8">
    <source>
        <dbReference type="PROSITE-ProRule" id="PRU01360"/>
    </source>
</evidence>
<comment type="subcellular location">
    <subcellularLocation>
        <location evidence="1 8">Cell outer membrane</location>
        <topology evidence="1 8">Multi-pass membrane protein</topology>
    </subcellularLocation>
</comment>
<dbReference type="InterPro" id="IPR037066">
    <property type="entry name" value="Plug_dom_sf"/>
</dbReference>
<evidence type="ECO:0000256" key="9">
    <source>
        <dbReference type="RuleBase" id="RU003357"/>
    </source>
</evidence>
<dbReference type="PANTHER" id="PTHR40980:SF3">
    <property type="entry name" value="TONB-DEPENDENT RECEPTOR-LIKE BETA-BARREL DOMAIN-CONTAINING PROTEIN"/>
    <property type="match status" value="1"/>
</dbReference>
<evidence type="ECO:0000256" key="7">
    <source>
        <dbReference type="ARBA" id="ARBA00023237"/>
    </source>
</evidence>
<keyword evidence="12" id="KW-0675">Receptor</keyword>
<keyword evidence="13" id="KW-1185">Reference proteome</keyword>
<comment type="caution">
    <text evidence="12">The sequence shown here is derived from an EMBL/GenBank/DDBJ whole genome shotgun (WGS) entry which is preliminary data.</text>
</comment>
<dbReference type="InterPro" id="IPR012910">
    <property type="entry name" value="Plug_dom"/>
</dbReference>
<evidence type="ECO:0000256" key="5">
    <source>
        <dbReference type="ARBA" id="ARBA00023077"/>
    </source>
</evidence>
<keyword evidence="5 9" id="KW-0798">TonB box</keyword>
<accession>A0ABV3MUU8</accession>
<sequence length="943" mass="105464">MRNLMIFAKYLTISNTHRLKRTPSLLCRGIASLIIVTSSFAYATENLPVKNSLPEQQELDQSITQSLPQSTARSITQSTMHSTIHNATSASHSNTPVVAIENTDDNILQVYGIHSSVKRSLLIKKDSLDIVDAVSMDDIGKFPDGNVAEALQRISGVAISRERGEGRFVSIRGLGPQFANVTVNGRSAIGSEANRAFAFDIISADNITALEVFKTPSADMIEGGIGGTINIRTTRPLDTKARAITALDFAYSDLTQQWDPGLSGFYSTNNHNNFGWLISIAKSDKSLRQDIYQGTGYTLRNLDIGGDGSIDYQQVAVPRGAWFTLADESRDNLNLNSVLQWRPDSKSELNADVLYSKLDTFIREDLIASLIQFAPVADGAQIFDAAEINSDNTATYLSGTWETRPLRRISDRTSKLYVVGINGAREYDRWQLSFDATHSYNDWLNDAGQALLRSRETTTFDSRSNAWVPDLQFSADINSPQTTFRNFYLFKTKNRNKESSFRFDTVYWLNENLQETAGFNQIKIGIRYADRKFKSDSPDLPYFPDGYAGLPIGDFAAPFPVDDFLNHISGNFPRTFILPDYHDLYAATNAGEQTLRPNLPSQYQIQEKTSAFYMNTHFMGKLSKQVSFSGDLGVRVIRTEQQSDGHGVDTIQLNPDNGLLEAGEVTTLSVNQNYTDTLPSSNLRFMLNENTILRLAASKVLTRPGFSDLSPRLSISGFSMTGNAGNPNLKPFTANQFDIAYEWYFAEEGALTLGAFYKDIGSFVAQVAQTENFEGFEFEITRPRNAEGAKVKGLELSYQQIYHFLPQPYSGLGSSFNYTYTESDAKFTNDITQQTFSLEGLSKNNYNIALFYEYQNLSTRLAYNYRGEFLNRSIGSASNSEIIRPYAQLDASISYQLNKRLSISLEANNINNEENIIYSDQADRTRQFAISGRKYSLGLRMDF</sequence>
<dbReference type="InterPro" id="IPR039426">
    <property type="entry name" value="TonB-dep_rcpt-like"/>
</dbReference>
<feature type="domain" description="TonB-dependent receptor-like beta-barrel" evidence="10">
    <location>
        <begin position="452"/>
        <end position="910"/>
    </location>
</feature>
<dbReference type="EMBL" id="JBFDAH010000045">
    <property type="protein sequence ID" value="MEW4367973.1"/>
    <property type="molecule type" value="Genomic_DNA"/>
</dbReference>
<dbReference type="InterPro" id="IPR036942">
    <property type="entry name" value="Beta-barrel_TonB_sf"/>
</dbReference>
<evidence type="ECO:0000259" key="11">
    <source>
        <dbReference type="Pfam" id="PF07715"/>
    </source>
</evidence>
<evidence type="ECO:0000256" key="2">
    <source>
        <dbReference type="ARBA" id="ARBA00022448"/>
    </source>
</evidence>
<feature type="domain" description="TonB-dependent receptor plug" evidence="11">
    <location>
        <begin position="125"/>
        <end position="228"/>
    </location>
</feature>
<protein>
    <submittedName>
        <fullName evidence="12">TonB-dependent receptor</fullName>
    </submittedName>
</protein>